<dbReference type="EMBL" id="RXOC01000005">
    <property type="protein sequence ID" value="RXF70068.1"/>
    <property type="molecule type" value="Genomic_DNA"/>
</dbReference>
<reference evidence="3 4" key="1">
    <citation type="submission" date="2018-12" db="EMBL/GenBank/DDBJ databases">
        <title>The Draft Genome Sequence of the Soil Bacterium Pedobacter tournemirensis R1.</title>
        <authorList>
            <person name="He J."/>
        </authorList>
    </citation>
    <scope>NUCLEOTIDE SEQUENCE [LARGE SCALE GENOMIC DNA]</scope>
    <source>
        <strain evidence="3 4">R1</strain>
    </source>
</reference>
<dbReference type="RefSeq" id="WP_128769141.1">
    <property type="nucleotide sequence ID" value="NZ_RXOC01000005.1"/>
</dbReference>
<dbReference type="InterPro" id="IPR012373">
    <property type="entry name" value="Ferrdict_sens_TM"/>
</dbReference>
<feature type="domain" description="FecR protein" evidence="1">
    <location>
        <begin position="110"/>
        <end position="206"/>
    </location>
</feature>
<dbReference type="Pfam" id="PF16344">
    <property type="entry name" value="FecR_C"/>
    <property type="match status" value="1"/>
</dbReference>
<evidence type="ECO:0000259" key="2">
    <source>
        <dbReference type="Pfam" id="PF16344"/>
    </source>
</evidence>
<organism evidence="3 4">
    <name type="scientific">Arcticibacter tournemirensis</name>
    <dbReference type="NCBI Taxonomy" id="699437"/>
    <lineage>
        <taxon>Bacteria</taxon>
        <taxon>Pseudomonadati</taxon>
        <taxon>Bacteroidota</taxon>
        <taxon>Sphingobacteriia</taxon>
        <taxon>Sphingobacteriales</taxon>
        <taxon>Sphingobacteriaceae</taxon>
        <taxon>Arcticibacter</taxon>
    </lineage>
</organism>
<dbReference type="Pfam" id="PF04773">
    <property type="entry name" value="FecR"/>
    <property type="match status" value="1"/>
</dbReference>
<dbReference type="InterPro" id="IPR032508">
    <property type="entry name" value="FecR_C"/>
</dbReference>
<dbReference type="Gene3D" id="2.60.120.1440">
    <property type="match status" value="1"/>
</dbReference>
<dbReference type="PANTHER" id="PTHR30273">
    <property type="entry name" value="PERIPLASMIC SIGNAL SENSOR AND SIGMA FACTOR ACTIVATOR FECR-RELATED"/>
    <property type="match status" value="1"/>
</dbReference>
<dbReference type="AlphaFoldDB" id="A0A4Q0MA09"/>
<evidence type="ECO:0000313" key="4">
    <source>
        <dbReference type="Proteomes" id="UP000290848"/>
    </source>
</evidence>
<dbReference type="GO" id="GO:0016989">
    <property type="term" value="F:sigma factor antagonist activity"/>
    <property type="evidence" value="ECO:0007669"/>
    <property type="project" value="TreeGrafter"/>
</dbReference>
<protein>
    <submittedName>
        <fullName evidence="3">DUF4974 domain-containing protein</fullName>
    </submittedName>
</protein>
<evidence type="ECO:0000313" key="3">
    <source>
        <dbReference type="EMBL" id="RXF70068.1"/>
    </source>
</evidence>
<sequence length="324" mass="36874">MDYDRKKDLHRRYLSRELSAEELREFFSILEQSDAGDLAGFDDVASDFPTALEPSENLAIKIINKHEKARSLRLITQRSAAAVVALLLLFGAWKGYLEYSYTQKTKTFATIKVPQGKITKIKLEDGTVITLTSGSTFKYPQAFTRTERRVYLLDGQAFFEVANDKSKPFRVNSGKLSTTVLGTSFIIKHYKDYGYEKVSLYTGKVRVDRNGVNGRPVILHPGQEFDYHNGTLSTVKGFDNSRDPEESGTLDFNRTDFKDAVYSMASYYGVKILFNEDEFKEFRISGNFSSGSVEEMLHSLTFIYPFKVKKTGSSTYKLIRIDKN</sequence>
<dbReference type="PANTHER" id="PTHR30273:SF2">
    <property type="entry name" value="PROTEIN FECR"/>
    <property type="match status" value="1"/>
</dbReference>
<accession>A0A4Q0MA09</accession>
<feature type="domain" description="Protein FecR C-terminal" evidence="2">
    <location>
        <begin position="250"/>
        <end position="312"/>
    </location>
</feature>
<name>A0A4Q0MA09_9SPHI</name>
<dbReference type="Proteomes" id="UP000290848">
    <property type="component" value="Unassembled WGS sequence"/>
</dbReference>
<dbReference type="PIRSF" id="PIRSF018266">
    <property type="entry name" value="FecR"/>
    <property type="match status" value="1"/>
</dbReference>
<comment type="caution">
    <text evidence="3">The sequence shown here is derived from an EMBL/GenBank/DDBJ whole genome shotgun (WGS) entry which is preliminary data.</text>
</comment>
<proteinExistence type="predicted"/>
<gene>
    <name evidence="3" type="ORF">EKH83_09275</name>
</gene>
<dbReference type="Gene3D" id="3.55.50.30">
    <property type="match status" value="1"/>
</dbReference>
<evidence type="ECO:0000259" key="1">
    <source>
        <dbReference type="Pfam" id="PF04773"/>
    </source>
</evidence>
<dbReference type="InterPro" id="IPR006860">
    <property type="entry name" value="FecR"/>
</dbReference>